<evidence type="ECO:0000256" key="2">
    <source>
        <dbReference type="ARBA" id="ARBA00024228"/>
    </source>
</evidence>
<proteinExistence type="inferred from homology"/>
<keyword evidence="5" id="KW-1185">Reference proteome</keyword>
<dbReference type="PANTHER" id="PTHR31905:SF2">
    <property type="entry name" value="PROTEIN MIX23"/>
    <property type="match status" value="1"/>
</dbReference>
<evidence type="ECO:0000256" key="1">
    <source>
        <dbReference type="ARBA" id="ARBA00024204"/>
    </source>
</evidence>
<name>A0A6L2PPX7_COPFO</name>
<evidence type="ECO:0000313" key="4">
    <source>
        <dbReference type="EMBL" id="GFG34466.1"/>
    </source>
</evidence>
<dbReference type="GO" id="GO:0005758">
    <property type="term" value="C:mitochondrial intermembrane space"/>
    <property type="evidence" value="ECO:0007669"/>
    <property type="project" value="InterPro"/>
</dbReference>
<evidence type="ECO:0000256" key="3">
    <source>
        <dbReference type="ARBA" id="ARBA00030733"/>
    </source>
</evidence>
<dbReference type="OrthoDB" id="5593818at2759"/>
<evidence type="ECO:0000313" key="5">
    <source>
        <dbReference type="Proteomes" id="UP000502823"/>
    </source>
</evidence>
<dbReference type="Proteomes" id="UP000502823">
    <property type="component" value="Unassembled WGS sequence"/>
</dbReference>
<reference evidence="5" key="1">
    <citation type="submission" date="2020-01" db="EMBL/GenBank/DDBJ databases">
        <title>Draft genome sequence of the Termite Coptotermes fromosanus.</title>
        <authorList>
            <person name="Itakura S."/>
            <person name="Yosikawa Y."/>
            <person name="Umezawa K."/>
        </authorList>
    </citation>
    <scope>NUCLEOTIDE SEQUENCE [LARGE SCALE GENOMIC DNA]</scope>
</reference>
<dbReference type="EMBL" id="BLKM01008651">
    <property type="protein sequence ID" value="GFG34466.1"/>
    <property type="molecule type" value="Genomic_DNA"/>
</dbReference>
<dbReference type="InterPro" id="IPR019171">
    <property type="entry name" value="MIX23"/>
</dbReference>
<gene>
    <name evidence="4" type="ORF">Cfor_07704</name>
</gene>
<protein>
    <recommendedName>
        <fullName evidence="2">Protein MIX23</fullName>
    </recommendedName>
    <alternativeName>
        <fullName evidence="3">Coiled-coil domain-containing protein 58</fullName>
    </alternativeName>
</protein>
<organism evidence="4 5">
    <name type="scientific">Coptotermes formosanus</name>
    <name type="common">Formosan subterranean termite</name>
    <dbReference type="NCBI Taxonomy" id="36987"/>
    <lineage>
        <taxon>Eukaryota</taxon>
        <taxon>Metazoa</taxon>
        <taxon>Ecdysozoa</taxon>
        <taxon>Arthropoda</taxon>
        <taxon>Hexapoda</taxon>
        <taxon>Insecta</taxon>
        <taxon>Pterygota</taxon>
        <taxon>Neoptera</taxon>
        <taxon>Polyneoptera</taxon>
        <taxon>Dictyoptera</taxon>
        <taxon>Blattodea</taxon>
        <taxon>Blattoidea</taxon>
        <taxon>Termitoidae</taxon>
        <taxon>Rhinotermitidae</taxon>
        <taxon>Coptotermes</taxon>
    </lineage>
</organism>
<dbReference type="FunCoup" id="A0A6L2PPX7">
    <property type="interactions" value="905"/>
</dbReference>
<comment type="caution">
    <text evidence="4">The sequence shown here is derived from an EMBL/GenBank/DDBJ whole genome shotgun (WGS) entry which is preliminary data.</text>
</comment>
<sequence>MIADMVKLKNNYENREAAIKRCITVSADRVRGLWEQREKNEDSNVLKALRKEQTKLRLLQAELNVEEVLRERTTKVYYERCRPFYKPPDLRV</sequence>
<dbReference type="PANTHER" id="PTHR31905">
    <property type="entry name" value="COILED-COIL DOMAIN-CONTAINING PROTEIN 58"/>
    <property type="match status" value="1"/>
</dbReference>
<accession>A0A6L2PPX7</accession>
<dbReference type="InParanoid" id="A0A6L2PPX7"/>
<comment type="similarity">
    <text evidence="1">Belongs to the MIX23 family.</text>
</comment>
<dbReference type="AlphaFoldDB" id="A0A6L2PPX7"/>